<name>A0A0B0NYU5_GOSAR</name>
<dbReference type="AlphaFoldDB" id="A0A0B0NYU5"/>
<evidence type="ECO:0000313" key="1">
    <source>
        <dbReference type="EMBL" id="KHG17054.1"/>
    </source>
</evidence>
<organism evidence="1 2">
    <name type="scientific">Gossypium arboreum</name>
    <name type="common">Tree cotton</name>
    <name type="synonym">Gossypium nanking</name>
    <dbReference type="NCBI Taxonomy" id="29729"/>
    <lineage>
        <taxon>Eukaryota</taxon>
        <taxon>Viridiplantae</taxon>
        <taxon>Streptophyta</taxon>
        <taxon>Embryophyta</taxon>
        <taxon>Tracheophyta</taxon>
        <taxon>Spermatophyta</taxon>
        <taxon>Magnoliopsida</taxon>
        <taxon>eudicotyledons</taxon>
        <taxon>Gunneridae</taxon>
        <taxon>Pentapetalae</taxon>
        <taxon>rosids</taxon>
        <taxon>malvids</taxon>
        <taxon>Malvales</taxon>
        <taxon>Malvaceae</taxon>
        <taxon>Malvoideae</taxon>
        <taxon>Gossypium</taxon>
    </lineage>
</organism>
<proteinExistence type="predicted"/>
<protein>
    <submittedName>
        <fullName evidence="1">Uncharacterized protein</fullName>
    </submittedName>
</protein>
<dbReference type="Proteomes" id="UP000032142">
    <property type="component" value="Unassembled WGS sequence"/>
</dbReference>
<accession>A0A0B0NYU5</accession>
<keyword evidence="2" id="KW-1185">Reference proteome</keyword>
<sequence length="32" mass="3593">MSLGIMGYYDYVIRVLALYVLPVAEYVSMCCG</sequence>
<gene>
    <name evidence="1" type="ORF">F383_21099</name>
</gene>
<dbReference type="EMBL" id="KN407400">
    <property type="protein sequence ID" value="KHG17054.1"/>
    <property type="molecule type" value="Genomic_DNA"/>
</dbReference>
<evidence type="ECO:0000313" key="2">
    <source>
        <dbReference type="Proteomes" id="UP000032142"/>
    </source>
</evidence>
<reference evidence="2" key="1">
    <citation type="submission" date="2014-09" db="EMBL/GenBank/DDBJ databases">
        <authorList>
            <person name="Mudge J."/>
            <person name="Ramaraj T."/>
            <person name="Lindquist I.E."/>
            <person name="Bharti A.K."/>
            <person name="Sundararajan A."/>
            <person name="Cameron C.T."/>
            <person name="Woodward J.E."/>
            <person name="May G.D."/>
            <person name="Brubaker C."/>
            <person name="Broadhvest J."/>
            <person name="Wilkins T.A."/>
        </authorList>
    </citation>
    <scope>NUCLEOTIDE SEQUENCE</scope>
    <source>
        <strain evidence="2">cv. AKA8401</strain>
    </source>
</reference>